<dbReference type="GO" id="GO:0030154">
    <property type="term" value="P:cell differentiation"/>
    <property type="evidence" value="ECO:0007669"/>
    <property type="project" value="UniProtKB-KW"/>
</dbReference>
<evidence type="ECO:0000256" key="7">
    <source>
        <dbReference type="ARBA" id="ARBA00023121"/>
    </source>
</evidence>
<dbReference type="InterPro" id="IPR005455">
    <property type="entry name" value="PFN_euk"/>
</dbReference>
<dbReference type="PANTHER" id="PTHR11604:SF2">
    <property type="entry name" value="PROFILIN-4"/>
    <property type="match status" value="1"/>
</dbReference>
<dbReference type="GO" id="GO:0008289">
    <property type="term" value="F:lipid binding"/>
    <property type="evidence" value="ECO:0007669"/>
    <property type="project" value="UniProtKB-KW"/>
</dbReference>
<dbReference type="Gene3D" id="3.30.450.30">
    <property type="entry name" value="Dynein light chain 2a, cytoplasmic"/>
    <property type="match status" value="1"/>
</dbReference>
<gene>
    <name evidence="10" type="ORF">SNE40_021540</name>
</gene>
<evidence type="ECO:0000256" key="8">
    <source>
        <dbReference type="ARBA" id="ARBA00059169"/>
    </source>
</evidence>
<dbReference type="CDD" id="cd00148">
    <property type="entry name" value="PROF"/>
    <property type="match status" value="1"/>
</dbReference>
<evidence type="ECO:0000313" key="10">
    <source>
        <dbReference type="EMBL" id="KAK6167539.1"/>
    </source>
</evidence>
<proteinExistence type="inferred from homology"/>
<keyword evidence="4" id="KW-0963">Cytoplasm</keyword>
<evidence type="ECO:0000313" key="11">
    <source>
        <dbReference type="Proteomes" id="UP001347796"/>
    </source>
</evidence>
<keyword evidence="5" id="KW-0221">Differentiation</keyword>
<dbReference type="GO" id="GO:0003785">
    <property type="term" value="F:actin monomer binding"/>
    <property type="evidence" value="ECO:0007669"/>
    <property type="project" value="TreeGrafter"/>
</dbReference>
<keyword evidence="7" id="KW-0446">Lipid-binding</keyword>
<dbReference type="FunFam" id="3.30.450.30:FF:000007">
    <property type="entry name" value="Profilin"/>
    <property type="match status" value="1"/>
</dbReference>
<dbReference type="EMBL" id="JAZGQO010000018">
    <property type="protein sequence ID" value="KAK6167539.1"/>
    <property type="molecule type" value="Genomic_DNA"/>
</dbReference>
<accession>A0AAN8IZ69</accession>
<dbReference type="Proteomes" id="UP001347796">
    <property type="component" value="Unassembled WGS sequence"/>
</dbReference>
<evidence type="ECO:0000256" key="4">
    <source>
        <dbReference type="ARBA" id="ARBA00022490"/>
    </source>
</evidence>
<dbReference type="InterPro" id="IPR036140">
    <property type="entry name" value="PFN_sf"/>
</dbReference>
<dbReference type="InterPro" id="IPR048278">
    <property type="entry name" value="PFN"/>
</dbReference>
<comment type="function">
    <text evidence="8">Involved in male fertility. Required for manchette development and acrosome biogenesis during spermiogenesis. Binds in vitro to phospholipids, including phosphatidylinositol 3-phosphate (PtdIns(3)P), phosphatidylinositol 4,5-bisphosphate (PtdIns(4,5)P2), phosphatidylinositol 4-phosphate (PtdIns(4)P) and phosphatidic acid (PA). Contrary to other profilin family members, does not bind to actin in vitro.</text>
</comment>
<dbReference type="GO" id="GO:0005938">
    <property type="term" value="C:cell cortex"/>
    <property type="evidence" value="ECO:0007669"/>
    <property type="project" value="TreeGrafter"/>
</dbReference>
<evidence type="ECO:0000256" key="9">
    <source>
        <dbReference type="RuleBase" id="RU003909"/>
    </source>
</evidence>
<evidence type="ECO:0000256" key="2">
    <source>
        <dbReference type="ARBA" id="ARBA00010058"/>
    </source>
</evidence>
<keyword evidence="3" id="KW-0217">Developmental protein</keyword>
<evidence type="ECO:0000256" key="5">
    <source>
        <dbReference type="ARBA" id="ARBA00022782"/>
    </source>
</evidence>
<sequence>MNQFQNILHDALISTDHVQQCAIIKRKGISVSASSTGFHLYPDQVQMLLDVFKNPPQTREEGIFFEDRQYKCVRADKDSIYAKCNENGLILVRTVGLLLVATYAENMYPSVCVEAVEKLAEYFKEKGK</sequence>
<evidence type="ECO:0000256" key="3">
    <source>
        <dbReference type="ARBA" id="ARBA00022473"/>
    </source>
</evidence>
<keyword evidence="6" id="KW-0744">Spermatogenesis</keyword>
<dbReference type="SUPFAM" id="SSF55770">
    <property type="entry name" value="Profilin (actin-binding protein)"/>
    <property type="match status" value="1"/>
</dbReference>
<dbReference type="SMART" id="SM00392">
    <property type="entry name" value="PROF"/>
    <property type="match status" value="1"/>
</dbReference>
<comment type="subcellular location">
    <subcellularLocation>
        <location evidence="1">Cytoplasm</location>
    </subcellularLocation>
</comment>
<dbReference type="Pfam" id="PF00235">
    <property type="entry name" value="Profilin"/>
    <property type="match status" value="1"/>
</dbReference>
<dbReference type="PRINTS" id="PR00392">
    <property type="entry name" value="PROFILIN"/>
</dbReference>
<reference evidence="10 11" key="1">
    <citation type="submission" date="2024-01" db="EMBL/GenBank/DDBJ databases">
        <title>The genome of the rayed Mediterranean limpet Patella caerulea (Linnaeus, 1758).</title>
        <authorList>
            <person name="Anh-Thu Weber A."/>
            <person name="Halstead-Nussloch G."/>
        </authorList>
    </citation>
    <scope>NUCLEOTIDE SEQUENCE [LARGE SCALE GENOMIC DNA]</scope>
    <source>
        <strain evidence="10">AATW-2023a</strain>
        <tissue evidence="10">Whole specimen</tissue>
    </source>
</reference>
<keyword evidence="9" id="KW-0009">Actin-binding</keyword>
<protein>
    <recommendedName>
        <fullName evidence="9">Profilin</fullName>
    </recommendedName>
</protein>
<comment type="caution">
    <text evidence="10">The sequence shown here is derived from an EMBL/GenBank/DDBJ whole genome shotgun (WGS) entry which is preliminary data.</text>
</comment>
<dbReference type="PANTHER" id="PTHR11604">
    <property type="entry name" value="PROFILIN"/>
    <property type="match status" value="1"/>
</dbReference>
<comment type="similarity">
    <text evidence="2 9">Belongs to the profilin family.</text>
</comment>
<evidence type="ECO:0000256" key="6">
    <source>
        <dbReference type="ARBA" id="ARBA00022871"/>
    </source>
</evidence>
<evidence type="ECO:0000256" key="1">
    <source>
        <dbReference type="ARBA" id="ARBA00004496"/>
    </source>
</evidence>
<name>A0AAN8IZ69_PATCE</name>
<dbReference type="GO" id="GO:0007283">
    <property type="term" value="P:spermatogenesis"/>
    <property type="evidence" value="ECO:0007669"/>
    <property type="project" value="UniProtKB-KW"/>
</dbReference>
<keyword evidence="11" id="KW-1185">Reference proteome</keyword>
<dbReference type="AlphaFoldDB" id="A0AAN8IZ69"/>
<organism evidence="10 11">
    <name type="scientific">Patella caerulea</name>
    <name type="common">Rayed Mediterranean limpet</name>
    <dbReference type="NCBI Taxonomy" id="87958"/>
    <lineage>
        <taxon>Eukaryota</taxon>
        <taxon>Metazoa</taxon>
        <taxon>Spiralia</taxon>
        <taxon>Lophotrochozoa</taxon>
        <taxon>Mollusca</taxon>
        <taxon>Gastropoda</taxon>
        <taxon>Patellogastropoda</taxon>
        <taxon>Patelloidea</taxon>
        <taxon>Patellidae</taxon>
        <taxon>Patella</taxon>
    </lineage>
</organism>